<dbReference type="InterPro" id="IPR005770">
    <property type="entry name" value="PhnD"/>
</dbReference>
<keyword evidence="2 3" id="KW-0732">Signal</keyword>
<sequence>MKKSLLLSVMMVLFFAGAGQAAMTFGVIPLEDTHIMEKKFTPLTEYLSASLGEPVTLRIGTDYEAIERALVSGELAFAYIGPVGAVKVNTQKKTVIPIVKVVKKGSPFYKSYVVAAKDSPVTDISGLKGKVFAFGDKGSTSSYLVPRYLLAKQGVALGDLRTHLLTGSHSNVVRAVLEGKAAAGGVKESVALKNKDSLKFLDISKPIPNFPICANIASLGKEKAKKLQKLLEELPADAPEIKAINAKYDGFAKATIGDYRIIQAIMKQQ</sequence>
<dbReference type="GO" id="GO:0043190">
    <property type="term" value="C:ATP-binding cassette (ABC) transporter complex"/>
    <property type="evidence" value="ECO:0007669"/>
    <property type="project" value="InterPro"/>
</dbReference>
<dbReference type="GO" id="GO:0055085">
    <property type="term" value="P:transmembrane transport"/>
    <property type="evidence" value="ECO:0007669"/>
    <property type="project" value="InterPro"/>
</dbReference>
<dbReference type="OrthoDB" id="527737at2"/>
<feature type="chain" id="PRO_5011660202" evidence="3">
    <location>
        <begin position="22"/>
        <end position="269"/>
    </location>
</feature>
<dbReference type="PANTHER" id="PTHR35841">
    <property type="entry name" value="PHOSPHONATES-BINDING PERIPLASMIC PROTEIN"/>
    <property type="match status" value="1"/>
</dbReference>
<accession>A0A1G5APD2</accession>
<protein>
    <submittedName>
        <fullName evidence="4">Phosphonate transport system substrate-binding protein</fullName>
    </submittedName>
</protein>
<evidence type="ECO:0000256" key="3">
    <source>
        <dbReference type="SAM" id="SignalP"/>
    </source>
</evidence>
<evidence type="ECO:0000313" key="4">
    <source>
        <dbReference type="EMBL" id="SCX79773.1"/>
    </source>
</evidence>
<evidence type="ECO:0000256" key="1">
    <source>
        <dbReference type="ARBA" id="ARBA00007162"/>
    </source>
</evidence>
<dbReference type="Proteomes" id="UP000198870">
    <property type="component" value="Unassembled WGS sequence"/>
</dbReference>
<dbReference type="NCBIfam" id="TIGR01098">
    <property type="entry name" value="3A0109s03R"/>
    <property type="match status" value="1"/>
</dbReference>
<comment type="similarity">
    <text evidence="1">Belongs to the phosphate/phosphite/phosphonate binding protein family.</text>
</comment>
<feature type="signal peptide" evidence="3">
    <location>
        <begin position="1"/>
        <end position="21"/>
    </location>
</feature>
<reference evidence="4 5" key="1">
    <citation type="submission" date="2016-10" db="EMBL/GenBank/DDBJ databases">
        <authorList>
            <person name="de Groot N.N."/>
        </authorList>
    </citation>
    <scope>NUCLEOTIDE SEQUENCE [LARGE SCALE GENOMIC DNA]</scope>
    <source>
        <strain evidence="4 5">AA1</strain>
    </source>
</reference>
<evidence type="ECO:0000256" key="2">
    <source>
        <dbReference type="ARBA" id="ARBA00022729"/>
    </source>
</evidence>
<dbReference type="Gene3D" id="3.40.190.10">
    <property type="entry name" value="Periplasmic binding protein-like II"/>
    <property type="match status" value="2"/>
</dbReference>
<dbReference type="SUPFAM" id="SSF53850">
    <property type="entry name" value="Periplasmic binding protein-like II"/>
    <property type="match status" value="1"/>
</dbReference>
<proteinExistence type="inferred from homology"/>
<dbReference type="STRING" id="419481.SAMN05216233_101357"/>
<dbReference type="Pfam" id="PF12974">
    <property type="entry name" value="Phosphonate-bd"/>
    <property type="match status" value="1"/>
</dbReference>
<dbReference type="AlphaFoldDB" id="A0A1G5APD2"/>
<dbReference type="PANTHER" id="PTHR35841:SF1">
    <property type="entry name" value="PHOSPHONATES-BINDING PERIPLASMIC PROTEIN"/>
    <property type="match status" value="1"/>
</dbReference>
<gene>
    <name evidence="4" type="ORF">SAMN05216233_101357</name>
</gene>
<name>A0A1G5APD2_9BACT</name>
<dbReference type="RefSeq" id="WP_092207659.1">
    <property type="nucleotide sequence ID" value="NZ_FMUX01000001.1"/>
</dbReference>
<keyword evidence="5" id="KW-1185">Reference proteome</keyword>
<organism evidence="4 5">
    <name type="scientific">Desulfoluna spongiiphila</name>
    <dbReference type="NCBI Taxonomy" id="419481"/>
    <lineage>
        <taxon>Bacteria</taxon>
        <taxon>Pseudomonadati</taxon>
        <taxon>Thermodesulfobacteriota</taxon>
        <taxon>Desulfobacteria</taxon>
        <taxon>Desulfobacterales</taxon>
        <taxon>Desulfolunaceae</taxon>
        <taxon>Desulfoluna</taxon>
    </lineage>
</organism>
<dbReference type="EMBL" id="FMUX01000001">
    <property type="protein sequence ID" value="SCX79773.1"/>
    <property type="molecule type" value="Genomic_DNA"/>
</dbReference>
<evidence type="ECO:0000313" key="5">
    <source>
        <dbReference type="Proteomes" id="UP000198870"/>
    </source>
</evidence>